<dbReference type="InterPro" id="IPR004360">
    <property type="entry name" value="Glyas_Fos-R_dOase_dom"/>
</dbReference>
<proteinExistence type="predicted"/>
<dbReference type="AlphaFoldDB" id="A0A8E2I560"/>
<evidence type="ECO:0000313" key="3">
    <source>
        <dbReference type="EMBL" id="OOP66899.1"/>
    </source>
</evidence>
<feature type="domain" description="VOC" evidence="2">
    <location>
        <begin position="2"/>
        <end position="116"/>
    </location>
</feature>
<dbReference type="InterPro" id="IPR037523">
    <property type="entry name" value="VOC_core"/>
</dbReference>
<dbReference type="GO" id="GO:0046872">
    <property type="term" value="F:metal ion binding"/>
    <property type="evidence" value="ECO:0007669"/>
    <property type="project" value="UniProtKB-KW"/>
</dbReference>
<organism evidence="3 4">
    <name type="scientific">Heyndrickxia oleronia</name>
    <dbReference type="NCBI Taxonomy" id="38875"/>
    <lineage>
        <taxon>Bacteria</taxon>
        <taxon>Bacillati</taxon>
        <taxon>Bacillota</taxon>
        <taxon>Bacilli</taxon>
        <taxon>Bacillales</taxon>
        <taxon>Bacillaceae</taxon>
        <taxon>Heyndrickxia</taxon>
    </lineage>
</organism>
<evidence type="ECO:0000313" key="4">
    <source>
        <dbReference type="Proteomes" id="UP000189761"/>
    </source>
</evidence>
<dbReference type="Pfam" id="PF00903">
    <property type="entry name" value="Glyoxalase"/>
    <property type="match status" value="1"/>
</dbReference>
<dbReference type="InterPro" id="IPR051332">
    <property type="entry name" value="Fosfomycin_Res_Enzymes"/>
</dbReference>
<dbReference type="Gene3D" id="3.10.180.10">
    <property type="entry name" value="2,3-Dihydroxybiphenyl 1,2-Dioxygenase, domain 1"/>
    <property type="match status" value="1"/>
</dbReference>
<dbReference type="SUPFAM" id="SSF54593">
    <property type="entry name" value="Glyoxalase/Bleomycin resistance protein/Dihydroxybiphenyl dioxygenase"/>
    <property type="match status" value="1"/>
</dbReference>
<keyword evidence="4" id="KW-1185">Reference proteome</keyword>
<dbReference type="InterPro" id="IPR029068">
    <property type="entry name" value="Glyas_Bleomycin-R_OHBP_Dase"/>
</dbReference>
<accession>A0A8E2I560</accession>
<gene>
    <name evidence="3" type="ORF">BWZ43_18550</name>
</gene>
<dbReference type="RefSeq" id="WP_169846952.1">
    <property type="nucleotide sequence ID" value="NZ_CP065424.1"/>
</dbReference>
<dbReference type="PROSITE" id="PS51819">
    <property type="entry name" value="VOC"/>
    <property type="match status" value="1"/>
</dbReference>
<name>A0A8E2I560_9BACI</name>
<comment type="caution">
    <text evidence="3">The sequence shown here is derived from an EMBL/GenBank/DDBJ whole genome shotgun (WGS) entry which is preliminary data.</text>
</comment>
<evidence type="ECO:0000259" key="2">
    <source>
        <dbReference type="PROSITE" id="PS51819"/>
    </source>
</evidence>
<evidence type="ECO:0000256" key="1">
    <source>
        <dbReference type="ARBA" id="ARBA00022723"/>
    </source>
</evidence>
<sequence>MKVHHFGIEVSNLEESISFYINILNLEVCSKFQFMDEEIVFLSGNGLLIELIKRNLPTMKLTSTHLALEIENLEEMISHFKSKGLVPVEGPYQLSNGWKTVFYEGIDGEILEFLETKYD</sequence>
<protein>
    <recommendedName>
        <fullName evidence="2">VOC domain-containing protein</fullName>
    </recommendedName>
</protein>
<dbReference type="PANTHER" id="PTHR36113">
    <property type="entry name" value="LYASE, PUTATIVE-RELATED-RELATED"/>
    <property type="match status" value="1"/>
</dbReference>
<dbReference type="Proteomes" id="UP000189761">
    <property type="component" value="Unassembled WGS sequence"/>
</dbReference>
<reference evidence="3 4" key="1">
    <citation type="submission" date="2017-01" db="EMBL/GenBank/DDBJ databases">
        <title>Draft genome sequence of Bacillus oleronius.</title>
        <authorList>
            <person name="Allam M."/>
        </authorList>
    </citation>
    <scope>NUCLEOTIDE SEQUENCE [LARGE SCALE GENOMIC DNA]</scope>
    <source>
        <strain evidence="3 4">DSM 9356</strain>
    </source>
</reference>
<dbReference type="PANTHER" id="PTHR36113:SF6">
    <property type="entry name" value="FOSFOMYCIN RESISTANCE PROTEIN FOSX"/>
    <property type="match status" value="1"/>
</dbReference>
<dbReference type="EMBL" id="MTLA01000251">
    <property type="protein sequence ID" value="OOP66899.1"/>
    <property type="molecule type" value="Genomic_DNA"/>
</dbReference>
<keyword evidence="1" id="KW-0479">Metal-binding</keyword>